<evidence type="ECO:0000259" key="4">
    <source>
        <dbReference type="PROSITE" id="PS50213"/>
    </source>
</evidence>
<evidence type="ECO:0000256" key="1">
    <source>
        <dbReference type="SAM" id="MobiDB-lite"/>
    </source>
</evidence>
<dbReference type="SUPFAM" id="SSF82153">
    <property type="entry name" value="FAS1 domain"/>
    <property type="match status" value="4"/>
</dbReference>
<feature type="signal peptide" evidence="3">
    <location>
        <begin position="1"/>
        <end position="25"/>
    </location>
</feature>
<dbReference type="EMBL" id="CP015055">
    <property type="protein sequence ID" value="QGN14867.1"/>
    <property type="molecule type" value="Genomic_DNA"/>
</dbReference>
<evidence type="ECO:0000313" key="5">
    <source>
        <dbReference type="EMBL" id="QGN14867.1"/>
    </source>
</evidence>
<keyword evidence="6" id="KW-1185">Reference proteome</keyword>
<feature type="domain" description="FAS1" evidence="4">
    <location>
        <begin position="32"/>
        <end position="159"/>
    </location>
</feature>
<dbReference type="Pfam" id="PF02469">
    <property type="entry name" value="Fasciclin"/>
    <property type="match status" value="2"/>
</dbReference>
<dbReference type="PROSITE" id="PS50213">
    <property type="entry name" value="FAS1"/>
    <property type="match status" value="2"/>
</dbReference>
<dbReference type="PANTHER" id="PTHR10900:SF125">
    <property type="entry name" value="FAS1 DOMAIN-CONTAINING PROTEIN YLR001C"/>
    <property type="match status" value="1"/>
</dbReference>
<dbReference type="InterPro" id="IPR050904">
    <property type="entry name" value="Adhesion/Biosynth-related"/>
</dbReference>
<keyword evidence="2" id="KW-0472">Membrane</keyword>
<feature type="compositionally biased region" description="Polar residues" evidence="1">
    <location>
        <begin position="857"/>
        <end position="871"/>
    </location>
</feature>
<sequence>MVGHQIIGMVLILPYMFGRLMLALGADDEFPFTTVVDILSQNPEFSTFLRLVQRTGHIPTLNEMDNYTLFAPVNSAFITGNFSDAVDSFALENYILADDVLDVQIMDPGTYILQTQAYPVVLHKGNDGNCALNDVIHVVDPNLKPNSQNATVHGIDSFMANPPTLSELVSRRTVPNKESMFFMKHLIEKTLENNTRFSHLLNGSTLLLPTDNALSQFFNEIELSYLFDLGSAEFDVDDRKEDVEVLLRKLTVNKMVGGVIHKGDSHIVFNNNGDAMDLHSINRGHDLVINGSAALVSNMVFDSGIVHYVYKLPLLDSGISFNVEKYMLGLNASSFVQDLYIRGFQDLVTDPSIEQTIFVTEDESFDNSGTSGFSKSQLLYHFIEKKIDLNEEFSSSTLSSRLYESMFCSSNKRLGGMCQRMKISNSNDNFYLNEKYSILNSHPINVDNTLIYIISDALLLPGDLVPSINPFFHCSTTLKFMQQLNLLDLKPNNEGYTLFLPCFDSWANIQLITDYLQTNVSALNILMKNYVINGLVYSDETNFTLDSTNLFGKKVNIKTRETEYQDEYLTVSLSTVDHDIALRRSYDMIFNQGVVHPLNEIYFPKALDINLRQLIETIGTHDFLIFLEKYPEFNSILSGSAPYSLLIPTPRSLLMEGIDLNYTKLEKFLKLHILPENQTRILLECEDNVDTIAGESLQCREASDNVLLLSVVDGVDKEVRILKKGCTTHNPESCIFMIDRPISVQWLNKERYHITLPALSFALGTVLGIMFLFSLLLCVIVTCTQRKPLKSYNSHPNLENEPDEQQSLVNSERSAGLNQSSSYHSTVNADRNQAHHGLHRFESSYSINAKTPPMKMGQNSTDNHSRTSRAS</sequence>
<proteinExistence type="predicted"/>
<dbReference type="InterPro" id="IPR000782">
    <property type="entry name" value="FAS1_domain"/>
</dbReference>
<feature type="region of interest" description="Disordered" evidence="1">
    <location>
        <begin position="791"/>
        <end position="824"/>
    </location>
</feature>
<feature type="domain" description="FAS1" evidence="4">
    <location>
        <begin position="461"/>
        <end position="602"/>
    </location>
</feature>
<evidence type="ECO:0000313" key="6">
    <source>
        <dbReference type="Proteomes" id="UP000422736"/>
    </source>
</evidence>
<feature type="transmembrane region" description="Helical" evidence="2">
    <location>
        <begin position="758"/>
        <end position="783"/>
    </location>
</feature>
<keyword evidence="2" id="KW-0812">Transmembrane</keyword>
<dbReference type="Proteomes" id="UP000422736">
    <property type="component" value="Chromosome 2"/>
</dbReference>
<dbReference type="PANTHER" id="PTHR10900">
    <property type="entry name" value="PERIOSTIN-RELATED"/>
    <property type="match status" value="1"/>
</dbReference>
<organism evidence="5 6">
    <name type="scientific">Kluyveromyces marxianus</name>
    <name type="common">Yeast</name>
    <name type="synonym">Candida kefyr</name>
    <dbReference type="NCBI Taxonomy" id="4911"/>
    <lineage>
        <taxon>Eukaryota</taxon>
        <taxon>Fungi</taxon>
        <taxon>Dikarya</taxon>
        <taxon>Ascomycota</taxon>
        <taxon>Saccharomycotina</taxon>
        <taxon>Saccharomycetes</taxon>
        <taxon>Saccharomycetales</taxon>
        <taxon>Saccharomycetaceae</taxon>
        <taxon>Kluyveromyces</taxon>
    </lineage>
</organism>
<feature type="chain" id="PRO_5045894286" evidence="3">
    <location>
        <begin position="26"/>
        <end position="871"/>
    </location>
</feature>
<keyword evidence="2" id="KW-1133">Transmembrane helix</keyword>
<reference evidence="5 6" key="1">
    <citation type="submission" date="2016-03" db="EMBL/GenBank/DDBJ databases">
        <title>How can Kluyveromyces marxianus grow so fast - potential evolutionary course in Saccharomyces Complex revealed by comparative genomics.</title>
        <authorList>
            <person name="Mo W."/>
            <person name="Lu W."/>
            <person name="Yang X."/>
            <person name="Qi J."/>
            <person name="Lv H."/>
        </authorList>
    </citation>
    <scope>NUCLEOTIDE SEQUENCE [LARGE SCALE GENOMIC DNA]</scope>
    <source>
        <strain evidence="5 6">FIM1</strain>
    </source>
</reference>
<name>A0ABX6ES59_KLUMA</name>
<protein>
    <submittedName>
        <fullName evidence="5">FAS1 domain-containing protein YLR001C</fullName>
    </submittedName>
</protein>
<reference evidence="5 6" key="2">
    <citation type="submission" date="2019-11" db="EMBL/GenBank/DDBJ databases">
        <authorList>
            <person name="Lu H."/>
        </authorList>
    </citation>
    <scope>NUCLEOTIDE SEQUENCE [LARGE SCALE GENOMIC DNA]</scope>
    <source>
        <strain evidence="5 6">FIM1</strain>
    </source>
</reference>
<evidence type="ECO:0000256" key="3">
    <source>
        <dbReference type="SAM" id="SignalP"/>
    </source>
</evidence>
<keyword evidence="3" id="KW-0732">Signal</keyword>
<dbReference type="InterPro" id="IPR036378">
    <property type="entry name" value="FAS1_dom_sf"/>
</dbReference>
<dbReference type="Gene3D" id="2.30.180.10">
    <property type="entry name" value="FAS1 domain"/>
    <property type="match status" value="2"/>
</dbReference>
<feature type="region of interest" description="Disordered" evidence="1">
    <location>
        <begin position="847"/>
        <end position="871"/>
    </location>
</feature>
<feature type="compositionally biased region" description="Polar residues" evidence="1">
    <location>
        <begin position="805"/>
        <end position="824"/>
    </location>
</feature>
<accession>A0ABX6ES59</accession>
<gene>
    <name evidence="5" type="ORF">FIM1_1540</name>
</gene>
<evidence type="ECO:0000256" key="2">
    <source>
        <dbReference type="SAM" id="Phobius"/>
    </source>
</evidence>